<keyword evidence="2" id="KW-0597">Phosphoprotein</keyword>
<dbReference type="PANTHER" id="PTHR14396">
    <property type="entry name" value="CLASPIN"/>
    <property type="match status" value="1"/>
</dbReference>
<protein>
    <submittedName>
        <fullName evidence="5">Claspin</fullName>
    </submittedName>
</protein>
<dbReference type="PANTHER" id="PTHR14396:SF10">
    <property type="entry name" value="CLASPIN"/>
    <property type="match status" value="1"/>
</dbReference>
<feature type="region of interest" description="Disordered" evidence="4">
    <location>
        <begin position="1"/>
        <end position="239"/>
    </location>
</feature>
<comment type="caution">
    <text evidence="5">The sequence shown here is derived from an EMBL/GenBank/DDBJ whole genome shotgun (WGS) entry which is preliminary data.</text>
</comment>
<reference evidence="5 6" key="1">
    <citation type="journal article" date="2021" name="Elife">
        <title>Chloroplast acquisition without the gene transfer in kleptoplastic sea slugs, Plakobranchus ocellatus.</title>
        <authorList>
            <person name="Maeda T."/>
            <person name="Takahashi S."/>
            <person name="Yoshida T."/>
            <person name="Shimamura S."/>
            <person name="Takaki Y."/>
            <person name="Nagai Y."/>
            <person name="Toyoda A."/>
            <person name="Suzuki Y."/>
            <person name="Arimoto A."/>
            <person name="Ishii H."/>
            <person name="Satoh N."/>
            <person name="Nishiyama T."/>
            <person name="Hasebe M."/>
            <person name="Maruyama T."/>
            <person name="Minagawa J."/>
            <person name="Obokata J."/>
            <person name="Shigenobu S."/>
        </authorList>
    </citation>
    <scope>NUCLEOTIDE SEQUENCE [LARGE SCALE GENOMIC DNA]</scope>
</reference>
<feature type="compositionally biased region" description="Polar residues" evidence="4">
    <location>
        <begin position="1239"/>
        <end position="1249"/>
    </location>
</feature>
<evidence type="ECO:0000256" key="2">
    <source>
        <dbReference type="ARBA" id="ARBA00022553"/>
    </source>
</evidence>
<feature type="compositionally biased region" description="Basic and acidic residues" evidence="4">
    <location>
        <begin position="868"/>
        <end position="888"/>
    </location>
</feature>
<sequence length="1428" mass="160259">MITQKDFSDETESGVSDQNIKKSSTKLEVDKSDSGMEEESSFQETTGLLEESDEEDEMFSRKRVRGKKQMIIDDDDDEESDGEKGEKSTELPDSGLEQKSALVEVNDEDKDKAEVNQTGDAEMKEDNENADEDEDDDGPLQLQFNDKDVFDAESSDEDLQESPIHGAVNENSSKTEQDDKSDAEEQENNEEKSENDEGFDEDELDPELLKQLKKFKGASKSAKERAKYSRKAKPTADKMLEIYSESQRLKRDSRVNLPYYEPEEKSLDDFLARASKKRQEYATLKRANDFQKAQIIHEKLSVSPPKMIPSRRPSRRSAVASGHSSQDPQNTPSSQPPPSTEALHDSGLVSQEANLSQPLQTSQSSTVVLQSSQDPEPNTVFLSNADENDDELPDPREKLIKGSYVCKSPINSNIVSSLLEGGITESNKGLSQQIDCENTEDPAKAQDQSESFSMEKQTQEDSESVPSLQKDPSLDLFSSQSVMEKDAELVCAQSLDPEIRPEVSLQSESSEPASLATIVCETPLSTQSTQHSTLSVTTSAGHSQAEITQSDTLVMAECENIPQSESTTKALQLELGKAQTEASPEQKKKSIMDKLQCKGLSLPPLPKLSGTPSDVICLDEEPEDIETTPKNPGVLRLMDRLARHSQKKLPKKAYDVDISIVEKESVQGQQELKLKSVTYHVQPEEEVMQSDRAPGSKLTLLKQKLSVDMRKKREEARQKRIELYNMENEEGFERAEDEVEEEEEEAEMTDGEEEDSEEDEERELGLGDYDADSDDDGKDYNPLLDTEAREDDDEDDDDASASNFNEDSNDFHLNFEVSDEEDDDDDKESKGSDEHDDKEDEVELTSLRKKKRRSTAVVSDDEEDENESEKSAGTEVKKDEKSLDEDHATSQSQWLNEMTPLSKHLQDTQPQGQAKFRRRSSCSPDLYASTSVAEEEEASSGPNVHNESSYSQGYDNLHSQLLDADGYLKVAQTQKPAKSRIALLAQNSSDGIGGFGFGMSIGQIFGGATSQVNRNKEENEDENMRELMGLCSGKFKASEDDEESLPSSQMRSKLTQSFEARNLFDDDDDDAYDPFRILSQDENAQDFQSLKQKSVLSDSDDDEDKENKKYGGTDTDEENDDDVTEDTPKFTGFKDKNKGIRQEFLDVEAELSGSEFDSDENLDLAEEDDILEEEEGDRDLAGVSESKLRDQVGKLHMKQLQDDDDREIMRYKEMYLQDGDLYTDGRGRRRNFRWKDIGESSQQDMFSNASDEEPADDEPEETNWRKDRFERDKFLEESENMGNNEDSQLVKLGQGFLQKKDSFSLPSQEFGTPLEKSTSNDKKLPPPKKGSFLSRSKDALSKIAKIAKVALGGNVKNSRGFVFQTVEGKETEEQDPPDNNPMQPPKRKAHMPSQAQQAAKKQKLSIDTKPSQEKPAVKRKNSILHLLD</sequence>
<feature type="region of interest" description="Disordered" evidence="4">
    <location>
        <begin position="438"/>
        <end position="473"/>
    </location>
</feature>
<feature type="compositionally biased region" description="Basic and acidic residues" evidence="4">
    <location>
        <begin position="1126"/>
        <end position="1135"/>
    </location>
</feature>
<evidence type="ECO:0000256" key="3">
    <source>
        <dbReference type="ARBA" id="ARBA00023242"/>
    </source>
</evidence>
<evidence type="ECO:0000313" key="5">
    <source>
        <dbReference type="EMBL" id="GFO48259.1"/>
    </source>
</evidence>
<evidence type="ECO:0000256" key="1">
    <source>
        <dbReference type="ARBA" id="ARBA00004123"/>
    </source>
</evidence>
<feature type="compositionally biased region" description="Basic and acidic residues" evidence="4">
    <location>
        <begin position="1404"/>
        <end position="1416"/>
    </location>
</feature>
<dbReference type="GO" id="GO:0005634">
    <property type="term" value="C:nucleus"/>
    <property type="evidence" value="ECO:0007669"/>
    <property type="project" value="UniProtKB-SubCell"/>
</dbReference>
<feature type="compositionally biased region" description="Acidic residues" evidence="4">
    <location>
        <begin position="72"/>
        <end position="81"/>
    </location>
</feature>
<feature type="compositionally biased region" description="Acidic residues" evidence="4">
    <location>
        <begin position="181"/>
        <end position="206"/>
    </location>
</feature>
<feature type="compositionally biased region" description="Acidic residues" evidence="4">
    <location>
        <begin position="788"/>
        <end position="799"/>
    </location>
</feature>
<feature type="compositionally biased region" description="Basic and acidic residues" evidence="4">
    <location>
        <begin position="1014"/>
        <end position="1025"/>
    </location>
</feature>
<feature type="compositionally biased region" description="Polar residues" evidence="4">
    <location>
        <begin position="446"/>
        <end position="456"/>
    </location>
</feature>
<feature type="region of interest" description="Disordered" evidence="4">
    <location>
        <begin position="1233"/>
        <end position="1335"/>
    </location>
</feature>
<keyword evidence="6" id="KW-1185">Reference proteome</keyword>
<feature type="compositionally biased region" description="Acidic residues" evidence="4">
    <location>
        <begin position="1156"/>
        <end position="1177"/>
    </location>
</feature>
<evidence type="ECO:0000313" key="6">
    <source>
        <dbReference type="Proteomes" id="UP000735302"/>
    </source>
</evidence>
<feature type="compositionally biased region" description="Acidic residues" evidence="4">
    <location>
        <begin position="727"/>
        <end position="762"/>
    </location>
</feature>
<feature type="compositionally biased region" description="Basic and acidic residues" evidence="4">
    <location>
        <begin position="1262"/>
        <end position="1276"/>
    </location>
</feature>
<feature type="compositionally biased region" description="Polar residues" evidence="4">
    <location>
        <begin position="13"/>
        <end position="22"/>
    </location>
</feature>
<feature type="compositionally biased region" description="Polar residues" evidence="4">
    <location>
        <begin position="1045"/>
        <end position="1059"/>
    </location>
</feature>
<feature type="compositionally biased region" description="Polar residues" evidence="4">
    <location>
        <begin position="1080"/>
        <end position="1096"/>
    </location>
</feature>
<feature type="compositionally biased region" description="Basic and acidic residues" evidence="4">
    <location>
        <begin position="25"/>
        <end position="34"/>
    </location>
</feature>
<keyword evidence="3" id="KW-0539">Nucleus</keyword>
<feature type="region of interest" description="Disordered" evidence="4">
    <location>
        <begin position="1150"/>
        <end position="1185"/>
    </location>
</feature>
<feature type="compositionally biased region" description="Acidic residues" evidence="4">
    <location>
        <begin position="817"/>
        <end position="826"/>
    </location>
</feature>
<dbReference type="Proteomes" id="UP000735302">
    <property type="component" value="Unassembled WGS sequence"/>
</dbReference>
<evidence type="ECO:0000256" key="4">
    <source>
        <dbReference type="SAM" id="MobiDB-lite"/>
    </source>
</evidence>
<accession>A0AAV4DVW8</accession>
<feature type="compositionally biased region" description="Polar residues" evidence="4">
    <location>
        <begin position="941"/>
        <end position="953"/>
    </location>
</feature>
<feature type="compositionally biased region" description="Low complexity" evidence="4">
    <location>
        <begin position="355"/>
        <end position="373"/>
    </location>
</feature>
<name>A0AAV4DVW8_9GAST</name>
<feature type="region of interest" description="Disordered" evidence="4">
    <location>
        <begin position="721"/>
        <end position="953"/>
    </location>
</feature>
<gene>
    <name evidence="5" type="ORF">PoB_007476400</name>
</gene>
<feature type="compositionally biased region" description="Acidic residues" evidence="4">
    <location>
        <begin position="128"/>
        <end position="138"/>
    </location>
</feature>
<feature type="compositionally biased region" description="Low complexity" evidence="4">
    <location>
        <begin position="324"/>
        <end position="333"/>
    </location>
</feature>
<feature type="compositionally biased region" description="Acidic residues" evidence="4">
    <location>
        <begin position="1250"/>
        <end position="1261"/>
    </location>
</feature>
<feature type="compositionally biased region" description="Acidic residues" evidence="4">
    <location>
        <begin position="151"/>
        <end position="160"/>
    </location>
</feature>
<proteinExistence type="predicted"/>
<feature type="region of interest" description="Disordered" evidence="4">
    <location>
        <begin position="296"/>
        <end position="396"/>
    </location>
</feature>
<organism evidence="5 6">
    <name type="scientific">Plakobranchus ocellatus</name>
    <dbReference type="NCBI Taxonomy" id="259542"/>
    <lineage>
        <taxon>Eukaryota</taxon>
        <taxon>Metazoa</taxon>
        <taxon>Spiralia</taxon>
        <taxon>Lophotrochozoa</taxon>
        <taxon>Mollusca</taxon>
        <taxon>Gastropoda</taxon>
        <taxon>Heterobranchia</taxon>
        <taxon>Euthyneura</taxon>
        <taxon>Panpulmonata</taxon>
        <taxon>Sacoglossa</taxon>
        <taxon>Placobranchoidea</taxon>
        <taxon>Plakobranchidae</taxon>
        <taxon>Plakobranchus</taxon>
    </lineage>
</organism>
<dbReference type="InterPro" id="IPR024146">
    <property type="entry name" value="Claspin"/>
</dbReference>
<dbReference type="GO" id="GO:0010997">
    <property type="term" value="F:anaphase-promoting complex binding"/>
    <property type="evidence" value="ECO:0007669"/>
    <property type="project" value="TreeGrafter"/>
</dbReference>
<dbReference type="GO" id="GO:0033314">
    <property type="term" value="P:mitotic DNA replication checkpoint signaling"/>
    <property type="evidence" value="ECO:0007669"/>
    <property type="project" value="TreeGrafter"/>
</dbReference>
<dbReference type="EMBL" id="BLXT01008384">
    <property type="protein sequence ID" value="GFO48259.1"/>
    <property type="molecule type" value="Genomic_DNA"/>
</dbReference>
<dbReference type="GO" id="GO:0007095">
    <property type="term" value="P:mitotic G2 DNA damage checkpoint signaling"/>
    <property type="evidence" value="ECO:0007669"/>
    <property type="project" value="TreeGrafter"/>
</dbReference>
<comment type="subcellular location">
    <subcellularLocation>
        <location evidence="1">Nucleus</location>
    </subcellularLocation>
</comment>
<feature type="region of interest" description="Disordered" evidence="4">
    <location>
        <begin position="1011"/>
        <end position="1135"/>
    </location>
</feature>
<feature type="region of interest" description="Disordered" evidence="4">
    <location>
        <begin position="1362"/>
        <end position="1428"/>
    </location>
</feature>
<feature type="compositionally biased region" description="Acidic residues" evidence="4">
    <location>
        <begin position="1114"/>
        <end position="1125"/>
    </location>
</feature>